<dbReference type="Proteomes" id="UP000322139">
    <property type="component" value="Unassembled WGS sequence"/>
</dbReference>
<evidence type="ECO:0000313" key="2">
    <source>
        <dbReference type="EMBL" id="TYS48508.1"/>
    </source>
</evidence>
<protein>
    <submittedName>
        <fullName evidence="2">Anti-sigma regulatory factor</fullName>
    </submittedName>
</protein>
<comment type="caution">
    <text evidence="2">The sequence shown here is derived from an EMBL/GenBank/DDBJ whole genome shotgun (WGS) entry which is preliminary data.</text>
</comment>
<dbReference type="EMBL" id="VTER01000005">
    <property type="protein sequence ID" value="TYS48508.1"/>
    <property type="molecule type" value="Genomic_DNA"/>
</dbReference>
<dbReference type="AlphaFoldDB" id="A0A5D4RFG3"/>
<dbReference type="SMART" id="SM00387">
    <property type="entry name" value="HATPase_c"/>
    <property type="match status" value="1"/>
</dbReference>
<evidence type="ECO:0000313" key="3">
    <source>
        <dbReference type="Proteomes" id="UP000322139"/>
    </source>
</evidence>
<evidence type="ECO:0000259" key="1">
    <source>
        <dbReference type="SMART" id="SM00387"/>
    </source>
</evidence>
<dbReference type="SUPFAM" id="SSF55874">
    <property type="entry name" value="ATPase domain of HSP90 chaperone/DNA topoisomerase II/histidine kinase"/>
    <property type="match status" value="1"/>
</dbReference>
<sequence>MPEQEMAVRGLSGMEKSAVVQIIKENDIILARKMGRELALSLYFNPIDQARILTVISELARNIYRYAGSGQIQYEKLTAGTQIGLRLTAIDHGPGIKDIPKALEQGYSSSNGFGAGLPAVKRMMDEFRIDSSKDAGTKITVVKWKMEMFEDMFNNGCIRP</sequence>
<reference evidence="2 3" key="1">
    <citation type="submission" date="2019-08" db="EMBL/GenBank/DDBJ databases">
        <title>Bacillus genomes from the desert of Cuatro Cienegas, Coahuila.</title>
        <authorList>
            <person name="Olmedo-Alvarez G."/>
        </authorList>
    </citation>
    <scope>NUCLEOTIDE SEQUENCE [LARGE SCALE GENOMIC DNA]</scope>
    <source>
        <strain evidence="2 3">CH446_14T</strain>
    </source>
</reference>
<organism evidence="2 3">
    <name type="scientific">Bacillus infantis</name>
    <dbReference type="NCBI Taxonomy" id="324767"/>
    <lineage>
        <taxon>Bacteria</taxon>
        <taxon>Bacillati</taxon>
        <taxon>Bacillota</taxon>
        <taxon>Bacilli</taxon>
        <taxon>Bacillales</taxon>
        <taxon>Bacillaceae</taxon>
        <taxon>Bacillus</taxon>
    </lineage>
</organism>
<dbReference type="InterPro" id="IPR036890">
    <property type="entry name" value="HATPase_C_sf"/>
</dbReference>
<name>A0A5D4RFG3_9BACI</name>
<gene>
    <name evidence="2" type="ORF">FZD51_10300</name>
</gene>
<dbReference type="InterPro" id="IPR003594">
    <property type="entry name" value="HATPase_dom"/>
</dbReference>
<dbReference type="Gene3D" id="3.30.565.10">
    <property type="entry name" value="Histidine kinase-like ATPase, C-terminal domain"/>
    <property type="match status" value="1"/>
</dbReference>
<feature type="domain" description="Histidine kinase/HSP90-like ATPase" evidence="1">
    <location>
        <begin position="47"/>
        <end position="147"/>
    </location>
</feature>
<dbReference type="Pfam" id="PF02518">
    <property type="entry name" value="HATPase_c"/>
    <property type="match status" value="1"/>
</dbReference>
<proteinExistence type="predicted"/>
<accession>A0A5D4RFG3</accession>
<dbReference type="CDD" id="cd16934">
    <property type="entry name" value="HATPase_RsbT-like"/>
    <property type="match status" value="1"/>
</dbReference>